<keyword evidence="2" id="KW-1185">Reference proteome</keyword>
<organism evidence="1 2">
    <name type="scientific">Paroceanicella profunda</name>
    <dbReference type="NCBI Taxonomy" id="2579971"/>
    <lineage>
        <taxon>Bacteria</taxon>
        <taxon>Pseudomonadati</taxon>
        <taxon>Pseudomonadota</taxon>
        <taxon>Alphaproteobacteria</taxon>
        <taxon>Rhodobacterales</taxon>
        <taxon>Paracoccaceae</taxon>
        <taxon>Paroceanicella</taxon>
    </lineage>
</organism>
<name>A0A5B8FXM7_9RHOB</name>
<dbReference type="EMBL" id="CP040818">
    <property type="protein sequence ID" value="QDL93255.1"/>
    <property type="molecule type" value="Genomic_DNA"/>
</dbReference>
<dbReference type="InterPro" id="IPR021698">
    <property type="entry name" value="DUF3280"/>
</dbReference>
<dbReference type="Pfam" id="PF11684">
    <property type="entry name" value="DUF3280"/>
    <property type="match status" value="1"/>
</dbReference>
<dbReference type="RefSeq" id="WP_138575396.1">
    <property type="nucleotide sequence ID" value="NZ_CP040818.1"/>
</dbReference>
<reference evidence="1 2" key="1">
    <citation type="submission" date="2019-06" db="EMBL/GenBank/DDBJ databases">
        <title>Genome sequence of Rhodobacteraceae bacterium D4M1.</title>
        <authorList>
            <person name="Cao J."/>
        </authorList>
    </citation>
    <scope>NUCLEOTIDE SEQUENCE [LARGE SCALE GENOMIC DNA]</scope>
    <source>
        <strain evidence="1 2">D4M1</strain>
    </source>
</reference>
<gene>
    <name evidence="1" type="ORF">FDP22_16575</name>
</gene>
<evidence type="ECO:0000313" key="1">
    <source>
        <dbReference type="EMBL" id="QDL93255.1"/>
    </source>
</evidence>
<evidence type="ECO:0000313" key="2">
    <source>
        <dbReference type="Proteomes" id="UP000305888"/>
    </source>
</evidence>
<dbReference type="KEGG" id="ppru:FDP22_16575"/>
<sequence length="157" mass="16760">MRGFLMSAVLCLGAVLAGPGQALTLGIMPIKLLDTSGEGTDQAAVHGARIDAMGDALGRDLAARYGETLLIAPRDVSTGCPTEDAQCLIDVAAAAGADQALFMVVVKTSELIMQMYVQIVDVPRRAVVQKRELNFRGDTDESWRRAGQFLVDNLRTP</sequence>
<accession>A0A5B8FXM7</accession>
<dbReference type="Proteomes" id="UP000305888">
    <property type="component" value="Chromosome"/>
</dbReference>
<dbReference type="OrthoDB" id="8442682at2"/>
<dbReference type="AlphaFoldDB" id="A0A5B8FXM7"/>
<proteinExistence type="predicted"/>
<protein>
    <submittedName>
        <fullName evidence="1">DUF2380 domain-containing protein</fullName>
    </submittedName>
</protein>